<proteinExistence type="predicted"/>
<dbReference type="GeneID" id="28985159"/>
<dbReference type="EMBL" id="KQ087286">
    <property type="protein sequence ID" value="KLT38733.1"/>
    <property type="molecule type" value="Genomic_DNA"/>
</dbReference>
<sequence>MTPAHTSRPSTPPIITWCSSPPIAAITLANSLASVRLSDSPATHSPLQPTVTIPADAFPHIIDLIFDSASRAALTALRTACSTWRERADSYLLAHVVVQRDCEPILPNGGPVCAHWTEFRPQLLDLVDIDGRNPCPLPSQVYMLRTGAVEGLGKMTLPRSHTLVLSAATIQHSSGACQSWKNHLSRTTRLVIQYATDNPRNDVWDHIGSALADPSCTVTEVVFLFPRTTSRDPRFELDLLIPIRVICWKLRGQGRAPVRLKMTLVNALPWLAVALDKSGPRKSERRDMVACFLGATGLGRGDAAAVKAAFGHYLDFVTCKQYAARVGAKDSAREKFTPRRIGSAWLLDRYKVLPPVDTGRSVAHPRSILEPQPWRAFEL</sequence>
<keyword evidence="2" id="KW-1185">Reference proteome</keyword>
<dbReference type="Proteomes" id="UP000053611">
    <property type="component" value="Unassembled WGS sequence"/>
</dbReference>
<organism evidence="1 2">
    <name type="scientific">Cutaneotrichosporon oleaginosum</name>
    <dbReference type="NCBI Taxonomy" id="879819"/>
    <lineage>
        <taxon>Eukaryota</taxon>
        <taxon>Fungi</taxon>
        <taxon>Dikarya</taxon>
        <taxon>Basidiomycota</taxon>
        <taxon>Agaricomycotina</taxon>
        <taxon>Tremellomycetes</taxon>
        <taxon>Trichosporonales</taxon>
        <taxon>Trichosporonaceae</taxon>
        <taxon>Cutaneotrichosporon</taxon>
    </lineage>
</organism>
<gene>
    <name evidence="1" type="ORF">CC85DRAFT_289244</name>
</gene>
<reference evidence="1 2" key="1">
    <citation type="submission" date="2015-03" db="EMBL/GenBank/DDBJ databases">
        <title>Genomics and transcriptomics of the oil-accumulating basidiomycete yeast T. oleaginosus allow insights into substrate utilization and the diverse evolutionary trajectories of mating systems in fungi.</title>
        <authorList>
            <consortium name="DOE Joint Genome Institute"/>
            <person name="Kourist R."/>
            <person name="Kracht O."/>
            <person name="Bracharz F."/>
            <person name="Lipzen A."/>
            <person name="Nolan M."/>
            <person name="Ohm R."/>
            <person name="Grigoriev I."/>
            <person name="Sun S."/>
            <person name="Heitman J."/>
            <person name="Bruck T."/>
            <person name="Nowrousian M."/>
        </authorList>
    </citation>
    <scope>NUCLEOTIDE SEQUENCE [LARGE SCALE GENOMIC DNA]</scope>
    <source>
        <strain evidence="1 2">IBC0246</strain>
    </source>
</reference>
<dbReference type="AlphaFoldDB" id="A0A0J0XCC4"/>
<evidence type="ECO:0000313" key="1">
    <source>
        <dbReference type="EMBL" id="KLT38733.1"/>
    </source>
</evidence>
<evidence type="ECO:0000313" key="2">
    <source>
        <dbReference type="Proteomes" id="UP000053611"/>
    </source>
</evidence>
<protein>
    <submittedName>
        <fullName evidence="1">Uncharacterized protein</fullName>
    </submittedName>
</protein>
<dbReference type="RefSeq" id="XP_018275224.1">
    <property type="nucleotide sequence ID" value="XM_018424556.1"/>
</dbReference>
<accession>A0A0J0XCC4</accession>
<name>A0A0J0XCC4_9TREE</name>